<dbReference type="CDD" id="cd00340">
    <property type="entry name" value="GSH_Peroxidase"/>
    <property type="match status" value="1"/>
</dbReference>
<organism evidence="5 6">
    <name type="scientific">Brachybacterium hainanense</name>
    <dbReference type="NCBI Taxonomy" id="1541174"/>
    <lineage>
        <taxon>Bacteria</taxon>
        <taxon>Bacillati</taxon>
        <taxon>Actinomycetota</taxon>
        <taxon>Actinomycetes</taxon>
        <taxon>Micrococcales</taxon>
        <taxon>Dermabacteraceae</taxon>
        <taxon>Brachybacterium</taxon>
    </lineage>
</organism>
<dbReference type="RefSeq" id="WP_376981372.1">
    <property type="nucleotide sequence ID" value="NZ_JBHLSV010000016.1"/>
</dbReference>
<proteinExistence type="inferred from homology"/>
<dbReference type="PANTHER" id="PTHR11592">
    <property type="entry name" value="GLUTATHIONE PEROXIDASE"/>
    <property type="match status" value="1"/>
</dbReference>
<keyword evidence="3 4" id="KW-0560">Oxidoreductase</keyword>
<accession>A0ABV6RD09</accession>
<dbReference type="InterPro" id="IPR036249">
    <property type="entry name" value="Thioredoxin-like_sf"/>
</dbReference>
<sequence length="178" mass="19904">MDGSGSSRARTLHSFSATTLDGQEQDLSIYRGELVLVVNTASRCAFTRQFEDLQRLQLAYQDHGFTVLGFPSSQFLQEPLADDEIIEFCRTSYDVTFPLFSKVDVNGPDAHPLWRWLTSQRGGILGGRISWNFTKFLLSGEGTLLRRYAPVVPPLRIARRIEQELGITGGTAQLAPPR</sequence>
<dbReference type="Proteomes" id="UP001589793">
    <property type="component" value="Unassembled WGS sequence"/>
</dbReference>
<evidence type="ECO:0000256" key="3">
    <source>
        <dbReference type="ARBA" id="ARBA00023002"/>
    </source>
</evidence>
<dbReference type="Pfam" id="PF00255">
    <property type="entry name" value="GSHPx"/>
    <property type="match status" value="1"/>
</dbReference>
<name>A0ABV6RD09_9MICO</name>
<evidence type="ECO:0000256" key="2">
    <source>
        <dbReference type="ARBA" id="ARBA00022559"/>
    </source>
</evidence>
<dbReference type="PROSITE" id="PS51355">
    <property type="entry name" value="GLUTATHIONE_PEROXID_3"/>
    <property type="match status" value="1"/>
</dbReference>
<dbReference type="PIRSF" id="PIRSF000303">
    <property type="entry name" value="Glutathion_perox"/>
    <property type="match status" value="1"/>
</dbReference>
<protein>
    <recommendedName>
        <fullName evidence="4">Glutathione peroxidase</fullName>
    </recommendedName>
</protein>
<dbReference type="SUPFAM" id="SSF52833">
    <property type="entry name" value="Thioredoxin-like"/>
    <property type="match status" value="1"/>
</dbReference>
<evidence type="ECO:0000256" key="1">
    <source>
        <dbReference type="ARBA" id="ARBA00006926"/>
    </source>
</evidence>
<evidence type="ECO:0000313" key="5">
    <source>
        <dbReference type="EMBL" id="MFC0674875.1"/>
    </source>
</evidence>
<comment type="caution">
    <text evidence="5">The sequence shown here is derived from an EMBL/GenBank/DDBJ whole genome shotgun (WGS) entry which is preliminary data.</text>
</comment>
<dbReference type="GO" id="GO:0004601">
    <property type="term" value="F:peroxidase activity"/>
    <property type="evidence" value="ECO:0007669"/>
    <property type="project" value="UniProtKB-KW"/>
</dbReference>
<dbReference type="Gene3D" id="3.40.30.10">
    <property type="entry name" value="Glutaredoxin"/>
    <property type="match status" value="1"/>
</dbReference>
<evidence type="ECO:0000313" key="6">
    <source>
        <dbReference type="Proteomes" id="UP001589793"/>
    </source>
</evidence>
<comment type="similarity">
    <text evidence="1 4">Belongs to the glutathione peroxidase family.</text>
</comment>
<gene>
    <name evidence="5" type="ORF">ACFFF6_12985</name>
</gene>
<reference evidence="5 6" key="1">
    <citation type="submission" date="2024-09" db="EMBL/GenBank/DDBJ databases">
        <authorList>
            <person name="Sun Q."/>
            <person name="Mori K."/>
        </authorList>
    </citation>
    <scope>NUCLEOTIDE SEQUENCE [LARGE SCALE GENOMIC DNA]</scope>
    <source>
        <strain evidence="5 6">CICC 10874</strain>
    </source>
</reference>
<dbReference type="PANTHER" id="PTHR11592:SF78">
    <property type="entry name" value="GLUTATHIONE PEROXIDASE"/>
    <property type="match status" value="1"/>
</dbReference>
<evidence type="ECO:0000256" key="4">
    <source>
        <dbReference type="RuleBase" id="RU000499"/>
    </source>
</evidence>
<dbReference type="PRINTS" id="PR01011">
    <property type="entry name" value="GLUTPROXDASE"/>
</dbReference>
<keyword evidence="2 4" id="KW-0575">Peroxidase</keyword>
<dbReference type="InterPro" id="IPR000889">
    <property type="entry name" value="Glutathione_peroxidase"/>
</dbReference>
<keyword evidence="6" id="KW-1185">Reference proteome</keyword>
<dbReference type="EMBL" id="JBHLSV010000016">
    <property type="protein sequence ID" value="MFC0674875.1"/>
    <property type="molecule type" value="Genomic_DNA"/>
</dbReference>